<comment type="caution">
    <text evidence="2">The sequence shown here is derived from an EMBL/GenBank/DDBJ whole genome shotgun (WGS) entry which is preliminary data.</text>
</comment>
<sequence>MAEYPSNSRAPITITEYINTQKEHGSCSAEFKDAVKRTSKAGLFMGVPLGLWVSYTSTGKPTLNRIKPYVGKTLYVTLASVITFGGIGVMIGTYNCLRVVRS</sequence>
<keyword evidence="1" id="KW-1133">Transmembrane helix</keyword>
<protein>
    <recommendedName>
        <fullName evidence="4">Transmembrane protein</fullName>
    </recommendedName>
</protein>
<keyword evidence="1" id="KW-0812">Transmembrane</keyword>
<name>A0A811K5I5_9BILA</name>
<proteinExistence type="predicted"/>
<accession>A0A811K5I5</accession>
<dbReference type="EMBL" id="CAJFCW020000002">
    <property type="protein sequence ID" value="CAG9091812.1"/>
    <property type="molecule type" value="Genomic_DNA"/>
</dbReference>
<dbReference type="Proteomes" id="UP000783686">
    <property type="component" value="Unassembled WGS sequence"/>
</dbReference>
<dbReference type="AlphaFoldDB" id="A0A811K5I5"/>
<evidence type="ECO:0000313" key="3">
    <source>
        <dbReference type="Proteomes" id="UP000614601"/>
    </source>
</evidence>
<gene>
    <name evidence="2" type="ORF">BOKJ2_LOCUS3307</name>
</gene>
<dbReference type="Proteomes" id="UP000614601">
    <property type="component" value="Unassembled WGS sequence"/>
</dbReference>
<organism evidence="2 3">
    <name type="scientific">Bursaphelenchus okinawaensis</name>
    <dbReference type="NCBI Taxonomy" id="465554"/>
    <lineage>
        <taxon>Eukaryota</taxon>
        <taxon>Metazoa</taxon>
        <taxon>Ecdysozoa</taxon>
        <taxon>Nematoda</taxon>
        <taxon>Chromadorea</taxon>
        <taxon>Rhabditida</taxon>
        <taxon>Tylenchina</taxon>
        <taxon>Tylenchomorpha</taxon>
        <taxon>Aphelenchoidea</taxon>
        <taxon>Aphelenchoididae</taxon>
        <taxon>Bursaphelenchus</taxon>
    </lineage>
</organism>
<dbReference type="OrthoDB" id="410920at2759"/>
<dbReference type="EMBL" id="CAJFDH010000002">
    <property type="protein sequence ID" value="CAD5210664.1"/>
    <property type="molecule type" value="Genomic_DNA"/>
</dbReference>
<keyword evidence="3" id="KW-1185">Reference proteome</keyword>
<feature type="transmembrane region" description="Helical" evidence="1">
    <location>
        <begin position="38"/>
        <end position="55"/>
    </location>
</feature>
<reference evidence="2" key="1">
    <citation type="submission" date="2020-09" db="EMBL/GenBank/DDBJ databases">
        <authorList>
            <person name="Kikuchi T."/>
        </authorList>
    </citation>
    <scope>NUCLEOTIDE SEQUENCE</scope>
    <source>
        <strain evidence="2">SH1</strain>
    </source>
</reference>
<evidence type="ECO:0008006" key="4">
    <source>
        <dbReference type="Google" id="ProtNLM"/>
    </source>
</evidence>
<feature type="transmembrane region" description="Helical" evidence="1">
    <location>
        <begin position="75"/>
        <end position="97"/>
    </location>
</feature>
<keyword evidence="1" id="KW-0472">Membrane</keyword>
<evidence type="ECO:0000256" key="1">
    <source>
        <dbReference type="SAM" id="Phobius"/>
    </source>
</evidence>
<evidence type="ECO:0000313" key="2">
    <source>
        <dbReference type="EMBL" id="CAD5210664.1"/>
    </source>
</evidence>